<dbReference type="Proteomes" id="UP001377567">
    <property type="component" value="Unassembled WGS sequence"/>
</dbReference>
<dbReference type="PANTHER" id="PTHR28245:SF1">
    <property type="entry name" value="ARF3-INTERACTING PROTEIN 1"/>
    <property type="match status" value="1"/>
</dbReference>
<sequence>MVRSPKKTHLPVVQDGGNIKYIVSAEFDNKQGAILKYQHPRSIPGFKTTAQGAYTGNNGTTLNLASLMIPDSVERFPGRPDFTIFMLYKNEHTDNYELFPRPHPEEGSPVLRKTDTRPETLIEENEDQEGGDTTWGTLDSELESDKTLFFLNVVNTILDESNERGANIQAVAVGTTMRNFIIFKHVIVMVLHYYMTYPKEDRLQLLIDCFVMINSLDLSLLRTTHARSRLQRLLRSISDLDLLKQIFDKSKPNISKILKIDPNEKVDSYGNKLVIRDHIILQYFTTFHPVVLSDFMTQMPLRADLVKTQPIPLRLNYNNKVLKFLSLIIPELSKVEDTAFSRKLVINSTTCSKDLISQFVMSLSNLMGGFEEGYSALYFKGRPVLFFPYMDISFVDALRAHIEPKTDFANSFVIIGTANPIFKFQPDIWDFYYDLDEEMLYSSDQAGQEKSTLKQELRNGTSSFKKLLVRPHNSAFGAFLNSIEDGMNDPFNRNRMGLTLKFIQYLQKEMHDNETVSSVFRRICILQLISLLNIKGTAGYTTPNMITNSGLSLRDEYISTFRDFTFSPHYFEYSNVQTIKKMGLFVHMLDNLKRMNLATTPSDKLYTEISGVYDILKEFLNSICQNKRNLDDFIDILLNFPDLQLSSTFNLKKQDFSRLDLEAIYRENFKNDKSRKMDAEESFVDNFIIPNGFEYIAALLTFNLSSTDELFSPELILNYKAQIGRSRSIKNIFMLNQITTSAGFLEHSSQTSSPQKWSTTPNISSRVTGNSIVLEKRIQKVKRVIVKILVKIERHPIGNLILDKYLSRKLKDAYKSTRSSVVHSKSMIFEKPPQKFKTRHVTLPSSNSNTSLRNEINAITEHSTLVNGTTNDTFDDSVNISMETEISSKIPTSKRVPSEIFFDAE</sequence>
<comment type="caution">
    <text evidence="2">The sequence shown here is derived from an EMBL/GenBank/DDBJ whole genome shotgun (WGS) entry which is preliminary data.</text>
</comment>
<dbReference type="EMBL" id="BTGD01000001">
    <property type="protein sequence ID" value="GMM54156.1"/>
    <property type="molecule type" value="Genomic_DNA"/>
</dbReference>
<dbReference type="InterPro" id="IPR012860">
    <property type="entry name" value="Afi1_N"/>
</dbReference>
<evidence type="ECO:0000313" key="3">
    <source>
        <dbReference type="Proteomes" id="UP001377567"/>
    </source>
</evidence>
<evidence type="ECO:0000313" key="2">
    <source>
        <dbReference type="EMBL" id="GMM54156.1"/>
    </source>
</evidence>
<accession>A0AAV5RSK4</accession>
<gene>
    <name evidence="2" type="ORF">DAKH74_007720</name>
</gene>
<reference evidence="2 3" key="1">
    <citation type="journal article" date="2023" name="Elife">
        <title>Identification of key yeast species and microbe-microbe interactions impacting larval growth of Drosophila in the wild.</title>
        <authorList>
            <person name="Mure A."/>
            <person name="Sugiura Y."/>
            <person name="Maeda R."/>
            <person name="Honda K."/>
            <person name="Sakurai N."/>
            <person name="Takahashi Y."/>
            <person name="Watada M."/>
            <person name="Katoh T."/>
            <person name="Gotoh A."/>
            <person name="Gotoh Y."/>
            <person name="Taniguchi I."/>
            <person name="Nakamura K."/>
            <person name="Hayashi T."/>
            <person name="Katayama T."/>
            <person name="Uemura T."/>
            <person name="Hattori Y."/>
        </authorList>
    </citation>
    <scope>NUCLEOTIDE SEQUENCE [LARGE SCALE GENOMIC DNA]</scope>
    <source>
        <strain evidence="2 3">KH-74</strain>
    </source>
</reference>
<dbReference type="GO" id="GO:0051666">
    <property type="term" value="P:actin cortical patch localization"/>
    <property type="evidence" value="ECO:0007669"/>
    <property type="project" value="TreeGrafter"/>
</dbReference>
<organism evidence="2 3">
    <name type="scientific">Maudiozyma humilis</name>
    <name type="common">Sour dough yeast</name>
    <name type="synonym">Kazachstania humilis</name>
    <dbReference type="NCBI Taxonomy" id="51915"/>
    <lineage>
        <taxon>Eukaryota</taxon>
        <taxon>Fungi</taxon>
        <taxon>Dikarya</taxon>
        <taxon>Ascomycota</taxon>
        <taxon>Saccharomycotina</taxon>
        <taxon>Saccharomycetes</taxon>
        <taxon>Saccharomycetales</taxon>
        <taxon>Saccharomycetaceae</taxon>
        <taxon>Maudiozyma</taxon>
    </lineage>
</organism>
<keyword evidence="3" id="KW-1185">Reference proteome</keyword>
<dbReference type="Pfam" id="PF08616">
    <property type="entry name" value="SPA"/>
    <property type="match status" value="1"/>
</dbReference>
<dbReference type="InterPro" id="IPR052809">
    <property type="entry name" value="Actin_polarity_regulatory"/>
</dbReference>
<dbReference type="AlphaFoldDB" id="A0AAV5RSK4"/>
<dbReference type="PANTHER" id="PTHR28245">
    <property type="entry name" value="ARF3-INTERACTING PROTEIN 1"/>
    <property type="match status" value="1"/>
</dbReference>
<dbReference type="GO" id="GO:0005935">
    <property type="term" value="C:cellular bud neck"/>
    <property type="evidence" value="ECO:0007669"/>
    <property type="project" value="TreeGrafter"/>
</dbReference>
<protein>
    <submittedName>
        <fullName evidence="2">Afi1 protein</fullName>
    </submittedName>
</protein>
<feature type="domain" description="Arf3-interacting protein 1 N-terminal" evidence="1">
    <location>
        <begin position="21"/>
        <end position="162"/>
    </location>
</feature>
<dbReference type="GO" id="GO:0000282">
    <property type="term" value="P:cellular bud site selection"/>
    <property type="evidence" value="ECO:0007669"/>
    <property type="project" value="TreeGrafter"/>
</dbReference>
<name>A0AAV5RSK4_MAUHU</name>
<proteinExistence type="predicted"/>
<dbReference type="GO" id="GO:0005886">
    <property type="term" value="C:plasma membrane"/>
    <property type="evidence" value="ECO:0007669"/>
    <property type="project" value="TreeGrafter"/>
</dbReference>
<dbReference type="Pfam" id="PF07792">
    <property type="entry name" value="Afi1"/>
    <property type="match status" value="1"/>
</dbReference>
<evidence type="ECO:0000259" key="1">
    <source>
        <dbReference type="Pfam" id="PF07792"/>
    </source>
</evidence>